<evidence type="ECO:0000256" key="2">
    <source>
        <dbReference type="ARBA" id="ARBA00022723"/>
    </source>
</evidence>
<dbReference type="InterPro" id="IPR034660">
    <property type="entry name" value="DinB/YfiT-like"/>
</dbReference>
<evidence type="ECO:0000313" key="3">
    <source>
        <dbReference type="EMBL" id="MDG5753671.1"/>
    </source>
</evidence>
<evidence type="ECO:0000256" key="1">
    <source>
        <dbReference type="ARBA" id="ARBA00008635"/>
    </source>
</evidence>
<keyword evidence="2" id="KW-0479">Metal-binding</keyword>
<evidence type="ECO:0000313" key="4">
    <source>
        <dbReference type="Proteomes" id="UP001218246"/>
    </source>
</evidence>
<dbReference type="SUPFAM" id="SSF109854">
    <property type="entry name" value="DinB/YfiT-like putative metalloenzymes"/>
    <property type="match status" value="1"/>
</dbReference>
<protein>
    <submittedName>
        <fullName evidence="3">DinB family protein</fullName>
    </submittedName>
</protein>
<reference evidence="3 4" key="1">
    <citation type="submission" date="2023-04" db="EMBL/GenBank/DDBJ databases">
        <title>Ectobacillus antri isolated from activated sludge.</title>
        <authorList>
            <person name="Yan P."/>
            <person name="Liu X."/>
        </authorList>
    </citation>
    <scope>NUCLEOTIDE SEQUENCE [LARGE SCALE GENOMIC DNA]</scope>
    <source>
        <strain evidence="3 4">C18H</strain>
    </source>
</reference>
<proteinExistence type="inferred from homology"/>
<accession>A0ABT6H5E8</accession>
<dbReference type="Gene3D" id="1.20.120.450">
    <property type="entry name" value="dinb family like domain"/>
    <property type="match status" value="1"/>
</dbReference>
<sequence>MNRASQFIHNFLTHRNVTIDLINKIEQGNYDFKPTETSMTAEQLVTHMLTSFYKFAAVVKAGDVSPLMAPIEDTETNLVKLADKYTSETISLLESLTEEDFDRVIDLTRVFGANLPGAHVLQMAYEHEIHHKGNLFVYVRAMGHTELPLFVKRG</sequence>
<name>A0ABT6H5E8_9BACI</name>
<organism evidence="3 4">
    <name type="scientific">Ectobacillus antri</name>
    <dbReference type="NCBI Taxonomy" id="2486280"/>
    <lineage>
        <taxon>Bacteria</taxon>
        <taxon>Bacillati</taxon>
        <taxon>Bacillota</taxon>
        <taxon>Bacilli</taxon>
        <taxon>Bacillales</taxon>
        <taxon>Bacillaceae</taxon>
        <taxon>Ectobacillus</taxon>
    </lineage>
</organism>
<dbReference type="InterPro" id="IPR007837">
    <property type="entry name" value="DinB"/>
</dbReference>
<dbReference type="Proteomes" id="UP001218246">
    <property type="component" value="Unassembled WGS sequence"/>
</dbReference>
<keyword evidence="4" id="KW-1185">Reference proteome</keyword>
<dbReference type="RefSeq" id="WP_278018514.1">
    <property type="nucleotide sequence ID" value="NZ_JARRRY010000018.1"/>
</dbReference>
<comment type="similarity">
    <text evidence="1">Belongs to the DinB family.</text>
</comment>
<dbReference type="EMBL" id="JARULN010000004">
    <property type="protein sequence ID" value="MDG5753671.1"/>
    <property type="molecule type" value="Genomic_DNA"/>
</dbReference>
<dbReference type="Pfam" id="PF05163">
    <property type="entry name" value="DinB"/>
    <property type="match status" value="1"/>
</dbReference>
<gene>
    <name evidence="3" type="ORF">P6P90_06750</name>
</gene>
<comment type="caution">
    <text evidence="3">The sequence shown here is derived from an EMBL/GenBank/DDBJ whole genome shotgun (WGS) entry which is preliminary data.</text>
</comment>